<dbReference type="EMBL" id="JANPWB010000003">
    <property type="protein sequence ID" value="KAJ1201027.1"/>
    <property type="molecule type" value="Genomic_DNA"/>
</dbReference>
<accession>A0AAV7VJV5</accession>
<gene>
    <name evidence="2" type="ORF">NDU88_004843</name>
</gene>
<reference evidence="2" key="1">
    <citation type="journal article" date="2022" name="bioRxiv">
        <title>Sequencing and chromosome-scale assembly of the giantPleurodeles waltlgenome.</title>
        <authorList>
            <person name="Brown T."/>
            <person name="Elewa A."/>
            <person name="Iarovenko S."/>
            <person name="Subramanian E."/>
            <person name="Araus A.J."/>
            <person name="Petzold A."/>
            <person name="Susuki M."/>
            <person name="Suzuki K.-i.T."/>
            <person name="Hayashi T."/>
            <person name="Toyoda A."/>
            <person name="Oliveira C."/>
            <person name="Osipova E."/>
            <person name="Leigh N.D."/>
            <person name="Simon A."/>
            <person name="Yun M.H."/>
        </authorList>
    </citation>
    <scope>NUCLEOTIDE SEQUENCE</scope>
    <source>
        <strain evidence="2">20211129_DDA</strain>
        <tissue evidence="2">Liver</tissue>
    </source>
</reference>
<dbReference type="Proteomes" id="UP001066276">
    <property type="component" value="Chromosome 2_1"/>
</dbReference>
<keyword evidence="3" id="KW-1185">Reference proteome</keyword>
<evidence type="ECO:0000313" key="3">
    <source>
        <dbReference type="Proteomes" id="UP001066276"/>
    </source>
</evidence>
<comment type="caution">
    <text evidence="2">The sequence shown here is derived from an EMBL/GenBank/DDBJ whole genome shotgun (WGS) entry which is preliminary data.</text>
</comment>
<organism evidence="2 3">
    <name type="scientific">Pleurodeles waltl</name>
    <name type="common">Iberian ribbed newt</name>
    <dbReference type="NCBI Taxonomy" id="8319"/>
    <lineage>
        <taxon>Eukaryota</taxon>
        <taxon>Metazoa</taxon>
        <taxon>Chordata</taxon>
        <taxon>Craniata</taxon>
        <taxon>Vertebrata</taxon>
        <taxon>Euteleostomi</taxon>
        <taxon>Amphibia</taxon>
        <taxon>Batrachia</taxon>
        <taxon>Caudata</taxon>
        <taxon>Salamandroidea</taxon>
        <taxon>Salamandridae</taxon>
        <taxon>Pleurodelinae</taxon>
        <taxon>Pleurodeles</taxon>
    </lineage>
</organism>
<proteinExistence type="predicted"/>
<feature type="region of interest" description="Disordered" evidence="1">
    <location>
        <begin position="59"/>
        <end position="82"/>
    </location>
</feature>
<dbReference type="AlphaFoldDB" id="A0AAV7VJV5"/>
<evidence type="ECO:0000313" key="2">
    <source>
        <dbReference type="EMBL" id="KAJ1201027.1"/>
    </source>
</evidence>
<protein>
    <submittedName>
        <fullName evidence="2">Uncharacterized protein</fullName>
    </submittedName>
</protein>
<evidence type="ECO:0000256" key="1">
    <source>
        <dbReference type="SAM" id="MobiDB-lite"/>
    </source>
</evidence>
<feature type="compositionally biased region" description="Acidic residues" evidence="1">
    <location>
        <begin position="59"/>
        <end position="70"/>
    </location>
</feature>
<name>A0AAV7VJV5_PLEWA</name>
<sequence length="82" mass="9364">MDTSPVYRPLVDLAAMEDRNIILTYRLDRAKITELCAQLEPDLEEETGDVPVAAVDHVDSEDEVAEDEDVDNRTPVIRQYFQ</sequence>